<dbReference type="SUPFAM" id="SSF56112">
    <property type="entry name" value="Protein kinase-like (PK-like)"/>
    <property type="match status" value="1"/>
</dbReference>
<feature type="region of interest" description="Disordered" evidence="5">
    <location>
        <begin position="1734"/>
        <end position="1762"/>
    </location>
</feature>
<dbReference type="Gene3D" id="1.10.1070.11">
    <property type="entry name" value="Phosphatidylinositol 3-/4-kinase, catalytic domain"/>
    <property type="match status" value="1"/>
</dbReference>
<feature type="compositionally biased region" description="Polar residues" evidence="5">
    <location>
        <begin position="1563"/>
        <end position="1572"/>
    </location>
</feature>
<feature type="compositionally biased region" description="Basic and acidic residues" evidence="5">
    <location>
        <begin position="1746"/>
        <end position="1762"/>
    </location>
</feature>
<proteinExistence type="predicted"/>
<keyword evidence="4" id="KW-0539">Nucleus</keyword>
<protein>
    <submittedName>
        <fullName evidence="8">Atypical/PIKK/ATR protein kinase</fullName>
    </submittedName>
</protein>
<feature type="compositionally biased region" description="Gly residues" evidence="5">
    <location>
        <begin position="1905"/>
        <end position="1926"/>
    </location>
</feature>
<dbReference type="GO" id="GO:0005694">
    <property type="term" value="C:chromosome"/>
    <property type="evidence" value="ECO:0007669"/>
    <property type="project" value="TreeGrafter"/>
</dbReference>
<feature type="compositionally biased region" description="Basic and acidic residues" evidence="5">
    <location>
        <begin position="439"/>
        <end position="451"/>
    </location>
</feature>
<dbReference type="InParanoid" id="L2GSL7"/>
<evidence type="ECO:0000259" key="6">
    <source>
        <dbReference type="PROSITE" id="PS50290"/>
    </source>
</evidence>
<evidence type="ECO:0000256" key="2">
    <source>
        <dbReference type="ARBA" id="ARBA00022527"/>
    </source>
</evidence>
<dbReference type="PANTHER" id="PTHR11139:SF69">
    <property type="entry name" value="SERINE_THREONINE-PROTEIN KINASE ATR"/>
    <property type="match status" value="1"/>
</dbReference>
<dbReference type="EMBL" id="GL877449">
    <property type="protein sequence ID" value="ELA46352.1"/>
    <property type="molecule type" value="Genomic_DNA"/>
</dbReference>
<name>L2GSL7_VAVCU</name>
<dbReference type="InterPro" id="IPR011009">
    <property type="entry name" value="Kinase-like_dom_sf"/>
</dbReference>
<dbReference type="GeneID" id="19880024"/>
<keyword evidence="3" id="KW-0227">DNA damage</keyword>
<evidence type="ECO:0000256" key="5">
    <source>
        <dbReference type="SAM" id="MobiDB-lite"/>
    </source>
</evidence>
<organism evidence="8 9">
    <name type="scientific">Vavraia culicis (isolate floridensis)</name>
    <name type="common">Microsporidian parasite</name>
    <dbReference type="NCBI Taxonomy" id="948595"/>
    <lineage>
        <taxon>Eukaryota</taxon>
        <taxon>Fungi</taxon>
        <taxon>Fungi incertae sedis</taxon>
        <taxon>Microsporidia</taxon>
        <taxon>Pleistophoridae</taxon>
        <taxon>Vavraia</taxon>
    </lineage>
</organism>
<dbReference type="InterPro" id="IPR003152">
    <property type="entry name" value="FATC_dom"/>
</dbReference>
<dbReference type="RefSeq" id="XP_008075170.1">
    <property type="nucleotide sequence ID" value="XM_008076979.1"/>
</dbReference>
<dbReference type="GO" id="GO:0000723">
    <property type="term" value="P:telomere maintenance"/>
    <property type="evidence" value="ECO:0007669"/>
    <property type="project" value="TreeGrafter"/>
</dbReference>
<dbReference type="Gene3D" id="3.30.1010.10">
    <property type="entry name" value="Phosphatidylinositol 3-kinase Catalytic Subunit, Chain A, domain 4"/>
    <property type="match status" value="1"/>
</dbReference>
<feature type="region of interest" description="Disordered" evidence="5">
    <location>
        <begin position="395"/>
        <end position="478"/>
    </location>
</feature>
<evidence type="ECO:0000256" key="1">
    <source>
        <dbReference type="ARBA" id="ARBA00004123"/>
    </source>
</evidence>
<dbReference type="HOGENOM" id="CLU_230253_0_0_1"/>
<keyword evidence="2" id="KW-0723">Serine/threonine-protein kinase</keyword>
<dbReference type="Pfam" id="PF02260">
    <property type="entry name" value="FATC"/>
    <property type="match status" value="1"/>
</dbReference>
<dbReference type="PROSITE" id="PS51190">
    <property type="entry name" value="FATC"/>
    <property type="match status" value="1"/>
</dbReference>
<sequence length="2290" mass="260962">MKIDNLKSLYLSRLSLANYQQLAKTLVRFSDSLLTNKLLEMVCMDTDGDRANAVLTVIFEEIGVNAEIDWQFLGSVRVSECNFFLIRERVFGWMEGLTGYCRDCERFKVYGRENERKSEDEINRAIEQKKETDHDYQVGMPGQVKNETQIKGATQVNKATNRSQPVKPVINISTEILYYNRMSHISKYPHHLISPSQFTPVHTQFISTHPTNYLLHQYLINTYTLTIKPSTIDLKDLRQFYLLAVVIQASHPKNIMDVLLACEWCTQRDILILLCVSGCAWRGAQRTIVNELCLSACSGLKAPDECVYGDVRVQRVVNRRITREQMCYYGLMDTNLIFCLSDCSCAHHCIENGVVDGRTCFGCMNGGEGAESDGISGSMSGKGCLRNEVLDDSREEHRKHTGIGNDLDKHSNHYEEQHGTEENDRHSDRYADQCSDQNRNQHKERHSDRYADQCSDQNRNQHKERHSNRAPSSTREQKRTSTAYRCKWCNRQIPQFNFVRMNCKDCDLTYTRMHDRGIKFGQIKDFTVIQIMETSEIDIVGSIKRYLRRCVAGRTIDTIIESCDGVKSGIAGKTGMTDSTTRKGGISGAMHAHDSLSFISTAIKAVIHYGKLTRKSLTYILLFVLESARLVLTDDEMHRIKVCTFYRDSVKSVVEHLKGDRMKVLLLCYLMGESIKECLVCVGHTIYECGEWEEREYEELCCSTLGRAKCGTRYDEKFDAVVKRGKKCTTSAERMPALKQLINSLFTINEQRLMLQKVHSTVLAEQSKSIHFDLESLVIHAMRTGEKWMNDENVVQVIRGNITPVLYTLKRYGGSLHDLMSVLSVFECLESVYYEVYVFVEWFMMREHERMREIVRLRHRGVINAGMRGTGAVIKGTDGGMSNSRMKSEEMCKTDDSNEMNKLNSKTCSNKAMNSTYIDALLLSFYGIHAHDLSRFIHSYTARLNAKEHAQLAVFLSNEEMEQNGWCVLERLLCVKGEYTEMIAAYRVSREYGWYDDGCVGLLYKYGYYEVIGRVGYSGVFRCGDGEDDLVDCRDVMGGMGVLDFDVMRGMRNTQCCALFNPPISGAHPNTPYRTVNTAICRSTPGYFPDYFNFQNKPQFIKLLLENLLIQIVEPIEIYFYAIQTLLKHINLSLLHVTKRSVFKTYTATKYELKGDGHNDALSTLALQKNDEVLRVGALFTDSTIRRYFSLYCMKFYGKVVFDVSDDDLVMAGYFYGGSVHWRWALSAAVRRKAWCAVEKIVERVFESYGLCVGRNGFGGDGVLGEDCLGRGDELGNENENTITSADDPSTGTNEYTANDLLDLLQHAYYGSKDFLSLSALSRVKFDETTLLLAFKTRGYGDEDESDTFIDIEEVNEGMERWNDDYVGSDECCAQYFDHRTAFDGRTDQKNFTGDDPVASVDGNKSHTTRTHPIDLNGLMSAYQTDGITNDNLTRIHFIHDLYCARMGNYGTITQKRRAMLDMHKMLRLHCAMVRSSAHVDVVFEDELQIDRIEWCFRKGLAGKSEKMLVEMMVRGDWRALYYYGWRSGEMFYFDRAVDKLAMYGGENKVGGEGETNEKMMRNSGSGSNDSTENGRKIPADSTRGAQNGLIDDSAEDQSTHKIQNDRSARRSTSKDVHDKSTRFGSLKNTAYYRSSCSHFYRQSVIARTLKRNTLEAFEDAIERLGRNEKVLFYKAKLMEGIDRQTSYALYLESMRYGERYFEEAFPRALHLFTEHGCGEKMCDGVDGTKSTRENGVGENTCGRESVSKDGKTRTVKNKDSTAVHHKNTAIRTPNISQIHQYVRTDSILRFYLSIISKISHPNERISSTLTHLVHPLVKHSPWLCVWQSLSFLNNKKAEIKGRMMNVLECATDVLWVLNEYVMVLERIGCDKRASIGVGDYEEIKRFMVPVPVSNELRDENGVGYGNGVGHGNGVGRTGDKQGSGNGEHSSGTKTNLGPDDEMIADHGKVRNTRGYKRRSEGTNIGNGQAEMNLDKQASTRGGQVIRGGITLATITSYDERIVVFKSLQSPKKIAFVDENGRRRSFLVKANDDLRKDQRVIELFDLLIKCDLKIRKYVVVPFSSKLGIIEWIDGLISLKNICLANENKEIVSHIFKKYKKKLGKDFPVFNRKTKSVLSTWYNDTYKDPIKWHIARHNYTKTLAIMCAFGYFIGLGDRHCENILIDTKTGDVVHVDLNLLFDRAKKLSVPERVPFRLTKNVRECLGVLRETGKFRYYVQSTVRTIVRFRDVIEANLLAFVYDPIAEIKRPGDMISTLFRKMDGEDIVDRLIAEAVDDGNLGEMYVGWMPFI</sequence>
<evidence type="ECO:0000256" key="3">
    <source>
        <dbReference type="ARBA" id="ARBA00022763"/>
    </source>
</evidence>
<dbReference type="SMART" id="SM00146">
    <property type="entry name" value="PI3Kc"/>
    <property type="match status" value="1"/>
</dbReference>
<dbReference type="GO" id="GO:0004674">
    <property type="term" value="F:protein serine/threonine kinase activity"/>
    <property type="evidence" value="ECO:0007669"/>
    <property type="project" value="UniProtKB-KW"/>
</dbReference>
<comment type="subcellular location">
    <subcellularLocation>
        <location evidence="1">Nucleus</location>
    </subcellularLocation>
</comment>
<evidence type="ECO:0000313" key="9">
    <source>
        <dbReference type="Proteomes" id="UP000011081"/>
    </source>
</evidence>
<dbReference type="Proteomes" id="UP000011081">
    <property type="component" value="Unassembled WGS sequence"/>
</dbReference>
<dbReference type="GO" id="GO:0000077">
    <property type="term" value="P:DNA damage checkpoint signaling"/>
    <property type="evidence" value="ECO:0007669"/>
    <property type="project" value="TreeGrafter"/>
</dbReference>
<feature type="region of interest" description="Disordered" evidence="5">
    <location>
        <begin position="1548"/>
        <end position="1621"/>
    </location>
</feature>
<keyword evidence="8" id="KW-0418">Kinase</keyword>
<dbReference type="InterPro" id="IPR000403">
    <property type="entry name" value="PI3/4_kinase_cat_dom"/>
</dbReference>
<feature type="compositionally biased region" description="Basic and acidic residues" evidence="5">
    <location>
        <begin position="1550"/>
        <end position="1561"/>
    </location>
</feature>
<dbReference type="PROSITE" id="PS50290">
    <property type="entry name" value="PI3_4_KINASE_3"/>
    <property type="match status" value="1"/>
</dbReference>
<feature type="region of interest" description="Disordered" evidence="5">
    <location>
        <begin position="1905"/>
        <end position="1945"/>
    </location>
</feature>
<reference evidence="9" key="1">
    <citation type="submission" date="2011-03" db="EMBL/GenBank/DDBJ databases">
        <title>The genome sequence of Vavraia culicis strain floridensis.</title>
        <authorList>
            <consortium name="The Broad Institute Genome Sequencing Platform"/>
            <person name="Cuomo C."/>
            <person name="Becnel J."/>
            <person name="Sanscrainte N."/>
            <person name="Young S.K."/>
            <person name="Zeng Q."/>
            <person name="Gargeya S."/>
            <person name="Fitzgerald M."/>
            <person name="Haas B."/>
            <person name="Abouelleil A."/>
            <person name="Alvarado L."/>
            <person name="Arachchi H.M."/>
            <person name="Berlin A."/>
            <person name="Chapman S.B."/>
            <person name="Gearin G."/>
            <person name="Goldberg J."/>
            <person name="Griggs A."/>
            <person name="Gujja S."/>
            <person name="Hansen M."/>
            <person name="Heiman D."/>
            <person name="Howarth C."/>
            <person name="Larimer J."/>
            <person name="Lui A."/>
            <person name="MacDonald P.J.P."/>
            <person name="McCowen C."/>
            <person name="Montmayeur A."/>
            <person name="Murphy C."/>
            <person name="Neiman D."/>
            <person name="Pearson M."/>
            <person name="Priest M."/>
            <person name="Roberts A."/>
            <person name="Saif S."/>
            <person name="Shea T."/>
            <person name="Sisk P."/>
            <person name="Stolte C."/>
            <person name="Sykes S."/>
            <person name="Wortman J."/>
            <person name="Nusbaum C."/>
            <person name="Birren B."/>
        </authorList>
    </citation>
    <scope>NUCLEOTIDE SEQUENCE [LARGE SCALE GENOMIC DNA]</scope>
    <source>
        <strain evidence="9">floridensis</strain>
    </source>
</reference>
<dbReference type="STRING" id="948595.L2GSL7"/>
<dbReference type="VEuPathDB" id="MicrosporidiaDB:VCUG_02157"/>
<feature type="domain" description="FATC" evidence="7">
    <location>
        <begin position="2258"/>
        <end position="2290"/>
    </location>
</feature>
<feature type="compositionally biased region" description="Polar residues" evidence="5">
    <location>
        <begin position="1927"/>
        <end position="1936"/>
    </location>
</feature>
<dbReference type="InterPro" id="IPR050517">
    <property type="entry name" value="DDR_Repair_Kinase"/>
</dbReference>
<dbReference type="GO" id="GO:0005634">
    <property type="term" value="C:nucleus"/>
    <property type="evidence" value="ECO:0007669"/>
    <property type="project" value="UniProtKB-SubCell"/>
</dbReference>
<dbReference type="SMART" id="SM01343">
    <property type="entry name" value="FATC"/>
    <property type="match status" value="1"/>
</dbReference>
<keyword evidence="8" id="KW-0808">Transferase</keyword>
<dbReference type="Pfam" id="PF00454">
    <property type="entry name" value="PI3_PI4_kinase"/>
    <property type="match status" value="1"/>
</dbReference>
<dbReference type="OrthoDB" id="381190at2759"/>
<keyword evidence="9" id="KW-1185">Reference proteome</keyword>
<evidence type="ECO:0000256" key="4">
    <source>
        <dbReference type="ARBA" id="ARBA00023242"/>
    </source>
</evidence>
<dbReference type="InterPro" id="IPR036940">
    <property type="entry name" value="PI3/4_kinase_cat_sf"/>
</dbReference>
<dbReference type="GO" id="GO:0006281">
    <property type="term" value="P:DNA repair"/>
    <property type="evidence" value="ECO:0007669"/>
    <property type="project" value="TreeGrafter"/>
</dbReference>
<accession>L2GSL7</accession>
<feature type="compositionally biased region" description="Basic and acidic residues" evidence="5">
    <location>
        <begin position="406"/>
        <end position="431"/>
    </location>
</feature>
<evidence type="ECO:0000313" key="8">
    <source>
        <dbReference type="EMBL" id="ELA46352.1"/>
    </source>
</evidence>
<gene>
    <name evidence="8" type="ORF">VCUG_02157</name>
</gene>
<feature type="compositionally biased region" description="Basic and acidic residues" evidence="5">
    <location>
        <begin position="1598"/>
        <end position="1621"/>
    </location>
</feature>
<dbReference type="PANTHER" id="PTHR11139">
    <property type="entry name" value="ATAXIA TELANGIECTASIA MUTATED ATM -RELATED"/>
    <property type="match status" value="1"/>
</dbReference>
<evidence type="ECO:0000259" key="7">
    <source>
        <dbReference type="PROSITE" id="PS51190"/>
    </source>
</evidence>
<feature type="domain" description="PI3K/PI4K catalytic" evidence="6">
    <location>
        <begin position="1998"/>
        <end position="2286"/>
    </location>
</feature>